<feature type="transmembrane region" description="Helical" evidence="10">
    <location>
        <begin position="643"/>
        <end position="662"/>
    </location>
</feature>
<sequence>MKLLLLLLLSILISINYSAPTFTNRGISSVYSKNDINNLNRFISTQKQGKLYGTDNQQLKDTFYAVGALTRLGESVSDAKTICSTVKEQLETNKFSDIELLYNGVTILSELKCIEEISSASKKIQETLKSKLQNGDLLETTQAVNIVFTLQSAKLVTNDDFDLTSSVKRIVSLMVEDEGTFKSTESDSEGTLLNTAAAYFALARLSHRLDNQEVDKQVAKVVHKMDTVIANAEETTDTLYFTDLQTTASLFHSMLSLASINEKVADFVSAKQVNQIAEYLLKQKNVESLSNAYYLIVGLKKCQKNSVSQPLSLTLEKSIFSPSNLATVDAFVTDIFGQNIPATVNVNKIVSSKAPRSTPVLSDKKMTTTGNKHSIDVSNENLKLGLYNIEFKVVPTDNEDYAEITSTQVITITGSITVDDMKFSFAPKADQLGSPKNSQDVVFGKKLSLVDIPANNLARVFFRINSDKQVFVPQQVGIRFYSPSREIVVPVTHSAESFSYTLTNKEMGKLLGYQSGNYQMDLIVGDQSITPLQWNFGEINLKFSQKTQPTSRYTENQPIVHAFRQPEKRPPQSVSNLFTLLVLSPAAIFLLGIFVVGFNLGKFPTGMGFIWTMGFIASVSSIALLIINYWIHSTMDVTLKRLALLLIPTIFFGHRSMSYYYNKYNTEKEIKKD</sequence>
<accession>F0ZHM0</accession>
<dbReference type="InParanoid" id="F0ZHM0"/>
<evidence type="ECO:0000259" key="13">
    <source>
        <dbReference type="Pfam" id="PF23861"/>
    </source>
</evidence>
<feature type="domain" description="Ribophorin II second" evidence="13">
    <location>
        <begin position="312"/>
        <end position="408"/>
    </location>
</feature>
<comment type="pathway">
    <text evidence="3 10">Protein modification; protein glycosylation.</text>
</comment>
<dbReference type="UniPathway" id="UPA00378"/>
<keyword evidence="6 10" id="KW-0732">Signal</keyword>
<dbReference type="RefSeq" id="XP_003286924.1">
    <property type="nucleotide sequence ID" value="XM_003286876.1"/>
</dbReference>
<keyword evidence="8 10" id="KW-1133">Transmembrane helix</keyword>
<evidence type="ECO:0000313" key="15">
    <source>
        <dbReference type="EMBL" id="EGC36552.1"/>
    </source>
</evidence>
<dbReference type="VEuPathDB" id="AmoebaDB:DICPUDRAFT_77786"/>
<dbReference type="PANTHER" id="PTHR12640:SF0">
    <property type="entry name" value="DOLICHYL-DIPHOSPHOOLIGOSACCHARIDE--PROTEIN GLYCOSYLTRANSFERASE SUBUNIT 2"/>
    <property type="match status" value="1"/>
</dbReference>
<dbReference type="InterPro" id="IPR055373">
    <property type="entry name" value="Ribophorin_II_N"/>
</dbReference>
<comment type="function">
    <text evidence="1 10">Subunit of the oligosaccharyl transferase (OST) complex that catalyzes the initial transfer of a defined glycan (Glc(3)Man(9)GlcNAc(2) in eukaryotes) from the lipid carrier dolichol-pyrophosphate to an asparagine residue within an Asn-X-Ser/Thr consensus motif in nascent polypeptide chains, the first step in protein N-glycosylation. N-glycosylation occurs cotranslationally and the complex associates with the Sec61 complex at the channel-forming translocon complex that mediates protein translocation across the endoplasmic reticulum (ER). All subunits are required for a maximal enzyme activity.</text>
</comment>
<protein>
    <recommendedName>
        <fullName evidence="10">Dolichyl-diphosphooligosaccharide--protein glycosyltransferase subunit 2</fullName>
    </recommendedName>
    <alternativeName>
        <fullName evidence="10">Ribophorin-2</fullName>
    </alternativeName>
</protein>
<dbReference type="EMBL" id="GL871023">
    <property type="protein sequence ID" value="EGC36552.1"/>
    <property type="molecule type" value="Genomic_DNA"/>
</dbReference>
<evidence type="ECO:0000259" key="14">
    <source>
        <dbReference type="Pfam" id="PF25147"/>
    </source>
</evidence>
<dbReference type="Pfam" id="PF23861">
    <property type="entry name" value="Ribophorin_II_2nd"/>
    <property type="match status" value="1"/>
</dbReference>
<organism evidence="15 16">
    <name type="scientific">Dictyostelium purpureum</name>
    <name type="common">Slime mold</name>
    <dbReference type="NCBI Taxonomy" id="5786"/>
    <lineage>
        <taxon>Eukaryota</taxon>
        <taxon>Amoebozoa</taxon>
        <taxon>Evosea</taxon>
        <taxon>Eumycetozoa</taxon>
        <taxon>Dictyostelia</taxon>
        <taxon>Dictyosteliales</taxon>
        <taxon>Dictyosteliaceae</taxon>
        <taxon>Dictyostelium</taxon>
    </lineage>
</organism>
<dbReference type="Pfam" id="PF23860">
    <property type="entry name" value="Ribophorin_II_3rd"/>
    <property type="match status" value="1"/>
</dbReference>
<dbReference type="FunCoup" id="F0ZHM0">
    <property type="interactions" value="509"/>
</dbReference>
<comment type="subunit">
    <text evidence="10">Component of the oligosaccharyltransferase (OST) complex.</text>
</comment>
<keyword evidence="9 10" id="KW-0472">Membrane</keyword>
<feature type="transmembrane region" description="Helical" evidence="10">
    <location>
        <begin position="610"/>
        <end position="631"/>
    </location>
</feature>
<evidence type="ECO:0000313" key="16">
    <source>
        <dbReference type="Proteomes" id="UP000001064"/>
    </source>
</evidence>
<evidence type="ECO:0000256" key="3">
    <source>
        <dbReference type="ARBA" id="ARBA00004922"/>
    </source>
</evidence>
<dbReference type="GO" id="GO:0008250">
    <property type="term" value="C:oligosaccharyltransferase complex"/>
    <property type="evidence" value="ECO:0000318"/>
    <property type="project" value="GO_Central"/>
</dbReference>
<evidence type="ECO:0000256" key="2">
    <source>
        <dbReference type="ARBA" id="ARBA00004477"/>
    </source>
</evidence>
<evidence type="ECO:0000256" key="1">
    <source>
        <dbReference type="ARBA" id="ARBA00002791"/>
    </source>
</evidence>
<dbReference type="KEGG" id="dpp:DICPUDRAFT_77786"/>
<dbReference type="STRING" id="5786.F0ZHM0"/>
<dbReference type="OrthoDB" id="432292at2759"/>
<dbReference type="Pfam" id="PF05817">
    <property type="entry name" value="Ribophorin_II"/>
    <property type="match status" value="1"/>
</dbReference>
<evidence type="ECO:0000256" key="7">
    <source>
        <dbReference type="ARBA" id="ARBA00022824"/>
    </source>
</evidence>
<evidence type="ECO:0000256" key="10">
    <source>
        <dbReference type="RuleBase" id="RU366029"/>
    </source>
</evidence>
<gene>
    <name evidence="15" type="ORF">DICPUDRAFT_77786</name>
</gene>
<comment type="similarity">
    <text evidence="4 10">Belongs to the SWP1 family.</text>
</comment>
<dbReference type="Proteomes" id="UP000001064">
    <property type="component" value="Unassembled WGS sequence"/>
</dbReference>
<dbReference type="Pfam" id="PF25147">
    <property type="entry name" value="Ribophorin_II_C"/>
    <property type="match status" value="1"/>
</dbReference>
<comment type="subcellular location">
    <subcellularLocation>
        <location evidence="2 10">Endoplasmic reticulum membrane</location>
        <topology evidence="2 10">Multi-pass membrane protein</topology>
    </subcellularLocation>
</comment>
<feature type="domain" description="Ribophorin II N-terminal" evidence="11">
    <location>
        <begin position="54"/>
        <end position="302"/>
    </location>
</feature>
<feature type="domain" description="Ribophorin II C-terminal" evidence="14">
    <location>
        <begin position="563"/>
        <end position="659"/>
    </location>
</feature>
<feature type="transmembrane region" description="Helical" evidence="10">
    <location>
        <begin position="577"/>
        <end position="598"/>
    </location>
</feature>
<keyword evidence="5 10" id="KW-0812">Transmembrane</keyword>
<proteinExistence type="inferred from homology"/>
<evidence type="ECO:0000256" key="9">
    <source>
        <dbReference type="ARBA" id="ARBA00023136"/>
    </source>
</evidence>
<evidence type="ECO:0000256" key="6">
    <source>
        <dbReference type="ARBA" id="ARBA00022729"/>
    </source>
</evidence>
<dbReference type="GO" id="GO:0006487">
    <property type="term" value="P:protein N-linked glycosylation"/>
    <property type="evidence" value="ECO:0000318"/>
    <property type="project" value="GO_Central"/>
</dbReference>
<dbReference type="InterPro" id="IPR055375">
    <property type="entry name" value="Ribophorin_II_2nd"/>
</dbReference>
<dbReference type="PANTHER" id="PTHR12640">
    <property type="entry name" value="RIBOPHORIN II"/>
    <property type="match status" value="1"/>
</dbReference>
<evidence type="ECO:0000259" key="11">
    <source>
        <dbReference type="Pfam" id="PF05817"/>
    </source>
</evidence>
<name>F0ZHM0_DICPU</name>
<evidence type="ECO:0000256" key="8">
    <source>
        <dbReference type="ARBA" id="ARBA00022989"/>
    </source>
</evidence>
<dbReference type="InterPro" id="IPR008814">
    <property type="entry name" value="Swp1"/>
</dbReference>
<evidence type="ECO:0000256" key="4">
    <source>
        <dbReference type="ARBA" id="ARBA00009038"/>
    </source>
</evidence>
<evidence type="ECO:0000256" key="5">
    <source>
        <dbReference type="ARBA" id="ARBA00022692"/>
    </source>
</evidence>
<dbReference type="AlphaFoldDB" id="F0ZHM0"/>
<dbReference type="GeneID" id="10500404"/>
<dbReference type="InterPro" id="IPR056790">
    <property type="entry name" value="Ribophorin_II_C"/>
</dbReference>
<dbReference type="eggNOG" id="KOG2447">
    <property type="taxonomic scope" value="Eukaryota"/>
</dbReference>
<keyword evidence="7 10" id="KW-0256">Endoplasmic reticulum</keyword>
<feature type="signal peptide" evidence="10">
    <location>
        <begin position="1"/>
        <end position="18"/>
    </location>
</feature>
<feature type="chain" id="PRO_5019617117" description="Dolichyl-diphosphooligosaccharide--protein glycosyltransferase subunit 2" evidence="10">
    <location>
        <begin position="19"/>
        <end position="673"/>
    </location>
</feature>
<reference evidence="16" key="1">
    <citation type="journal article" date="2011" name="Genome Biol.">
        <title>Comparative genomics of the social amoebae Dictyostelium discoideum and Dictyostelium purpureum.</title>
        <authorList>
            <consortium name="US DOE Joint Genome Institute (JGI-PGF)"/>
            <person name="Sucgang R."/>
            <person name="Kuo A."/>
            <person name="Tian X."/>
            <person name="Salerno W."/>
            <person name="Parikh A."/>
            <person name="Feasley C.L."/>
            <person name="Dalin E."/>
            <person name="Tu H."/>
            <person name="Huang E."/>
            <person name="Barry K."/>
            <person name="Lindquist E."/>
            <person name="Shapiro H."/>
            <person name="Bruce D."/>
            <person name="Schmutz J."/>
            <person name="Salamov A."/>
            <person name="Fey P."/>
            <person name="Gaudet P."/>
            <person name="Anjard C."/>
            <person name="Babu M.M."/>
            <person name="Basu S."/>
            <person name="Bushmanova Y."/>
            <person name="van der Wel H."/>
            <person name="Katoh-Kurasawa M."/>
            <person name="Dinh C."/>
            <person name="Coutinho P.M."/>
            <person name="Saito T."/>
            <person name="Elias M."/>
            <person name="Schaap P."/>
            <person name="Kay R.R."/>
            <person name="Henrissat B."/>
            <person name="Eichinger L."/>
            <person name="Rivero F."/>
            <person name="Putnam N.H."/>
            <person name="West C.M."/>
            <person name="Loomis W.F."/>
            <person name="Chisholm R.L."/>
            <person name="Shaulsky G."/>
            <person name="Strassmann J.E."/>
            <person name="Queller D.C."/>
            <person name="Kuspa A."/>
            <person name="Grigoriev I.V."/>
        </authorList>
    </citation>
    <scope>NUCLEOTIDE SEQUENCE [LARGE SCALE GENOMIC DNA]</scope>
    <source>
        <strain evidence="16">QSDP1</strain>
    </source>
</reference>
<dbReference type="InterPro" id="IPR055374">
    <property type="entry name" value="Ribophorin_II_3rd"/>
</dbReference>
<dbReference type="OMA" id="FGDPDHI"/>
<keyword evidence="16" id="KW-1185">Reference proteome</keyword>
<feature type="domain" description="Ribophorin II third" evidence="12">
    <location>
        <begin position="442"/>
        <end position="541"/>
    </location>
</feature>
<evidence type="ECO:0000259" key="12">
    <source>
        <dbReference type="Pfam" id="PF23860"/>
    </source>
</evidence>